<proteinExistence type="predicted"/>
<accession>A0A366HWX1</accession>
<protein>
    <submittedName>
        <fullName evidence="1">Uncharacterized protein</fullName>
    </submittedName>
</protein>
<dbReference type="EMBL" id="QNRX01000032">
    <property type="protein sequence ID" value="RBP57166.1"/>
    <property type="molecule type" value="Genomic_DNA"/>
</dbReference>
<dbReference type="Proteomes" id="UP000253490">
    <property type="component" value="Unassembled WGS sequence"/>
</dbReference>
<sequence length="49" mass="5940">MIEIQIPKDKSEIKRQIEALEWQINYDKSEKDREIHVRTLECLKKALND</sequence>
<organism evidence="1 2">
    <name type="scientific">Alkalibaculum bacchi</name>
    <dbReference type="NCBI Taxonomy" id="645887"/>
    <lineage>
        <taxon>Bacteria</taxon>
        <taxon>Bacillati</taxon>
        <taxon>Bacillota</taxon>
        <taxon>Clostridia</taxon>
        <taxon>Eubacteriales</taxon>
        <taxon>Eubacteriaceae</taxon>
        <taxon>Alkalibaculum</taxon>
    </lineage>
</organism>
<evidence type="ECO:0000313" key="1">
    <source>
        <dbReference type="EMBL" id="RBP57166.1"/>
    </source>
</evidence>
<gene>
    <name evidence="1" type="ORF">DES36_1329</name>
</gene>
<name>A0A366HWX1_9FIRM</name>
<evidence type="ECO:0000313" key="2">
    <source>
        <dbReference type="Proteomes" id="UP000253490"/>
    </source>
</evidence>
<dbReference type="AlphaFoldDB" id="A0A366HWX1"/>
<comment type="caution">
    <text evidence="1">The sequence shown here is derived from an EMBL/GenBank/DDBJ whole genome shotgun (WGS) entry which is preliminary data.</text>
</comment>
<dbReference type="RefSeq" id="WP_170128342.1">
    <property type="nucleotide sequence ID" value="NZ_QNRX01000032.1"/>
</dbReference>
<reference evidence="1 2" key="1">
    <citation type="submission" date="2018-06" db="EMBL/GenBank/DDBJ databases">
        <title>Genomic Encyclopedia of Type Strains, Phase IV (KMG-IV): sequencing the most valuable type-strain genomes for metagenomic binning, comparative biology and taxonomic classification.</title>
        <authorList>
            <person name="Goeker M."/>
        </authorList>
    </citation>
    <scope>NUCLEOTIDE SEQUENCE [LARGE SCALE GENOMIC DNA]</scope>
    <source>
        <strain evidence="1 2">DSM 22112</strain>
    </source>
</reference>
<keyword evidence="2" id="KW-1185">Reference proteome</keyword>